<feature type="domain" description="Transposase IS200-like" evidence="1">
    <location>
        <begin position="9"/>
        <end position="123"/>
    </location>
</feature>
<dbReference type="RefSeq" id="WP_039909675.1">
    <property type="nucleotide sequence ID" value="NZ_CP036170.1"/>
</dbReference>
<dbReference type="GO" id="GO:0006313">
    <property type="term" value="P:DNA transposition"/>
    <property type="evidence" value="ECO:0007669"/>
    <property type="project" value="InterPro"/>
</dbReference>
<keyword evidence="3" id="KW-1185">Reference proteome</keyword>
<dbReference type="PANTHER" id="PTHR34322:SF2">
    <property type="entry name" value="TRANSPOSASE IS200-LIKE DOMAIN-CONTAINING PROTEIN"/>
    <property type="match status" value="1"/>
</dbReference>
<dbReference type="EMBL" id="CP036170">
    <property type="protein sequence ID" value="QBF72843.1"/>
    <property type="molecule type" value="Genomic_DNA"/>
</dbReference>
<dbReference type="AlphaFoldDB" id="A0A494WL79"/>
<dbReference type="Gene3D" id="3.30.70.1290">
    <property type="entry name" value="Transposase IS200-like"/>
    <property type="match status" value="1"/>
</dbReference>
<sequence length="257" mass="31310">MKNRRRRESFTGLYHVVVKGINKERIFDQQREKVYLKKIILEFQEKYGIEIYAYCIMSNHAHFILRAELNELSSFMARVLAKYAFYYNFKHNRNGHVFQNRFMSECIESESYFWTCLRYIHMNPVKAKMVKKVVRYKYSSMGEYFTETQGLICEKAFEMYKKHFKTYNDFEEFHEFSYIQNQIFQDITCEVEEQRIEVALNLAKELFSQKELLLLSQVFEEKENREEYIQQIRQTLKVSMRKARDICIMVKNQVDSE</sequence>
<protein>
    <recommendedName>
        <fullName evidence="1">Transposase IS200-like domain-containing protein</fullName>
    </recommendedName>
</protein>
<evidence type="ECO:0000313" key="2">
    <source>
        <dbReference type="EMBL" id="QBF72843.1"/>
    </source>
</evidence>
<reference evidence="2 3" key="1">
    <citation type="journal article" date="2019" name="Appl. Environ. Microbiol.">
        <title>Clostridium scindens ATCC 35704: integration of nutritional requirements, the complete genome sequence, and global transcriptional responses to bile acids.</title>
        <authorList>
            <person name="Devendran S."/>
            <person name="Shrestha R."/>
            <person name="Alves J.M.P."/>
            <person name="Wolf P.G."/>
            <person name="Ly L."/>
            <person name="Hernandez A.G."/>
            <person name="Mendez-Garcia C."/>
            <person name="Inboden A."/>
            <person name="Wiley J."/>
            <person name="Paul O."/>
            <person name="Allen A."/>
            <person name="Springer E."/>
            <person name="Wright C.L."/>
            <person name="Fields C.J."/>
            <person name="Daniel S.L."/>
            <person name="Ridlon J.M."/>
        </authorList>
    </citation>
    <scope>NUCLEOTIDE SEQUENCE [LARGE SCALE GENOMIC DNA]</scope>
    <source>
        <strain evidence="2 3">ATCC 35704</strain>
    </source>
</reference>
<dbReference type="PANTHER" id="PTHR34322">
    <property type="entry name" value="TRANSPOSASE, Y1_TNP DOMAIN-CONTAINING"/>
    <property type="match status" value="1"/>
</dbReference>
<name>A0A494WL79_CLOS5</name>
<dbReference type="Proteomes" id="UP000289664">
    <property type="component" value="Chromosome"/>
</dbReference>
<evidence type="ECO:0000259" key="1">
    <source>
        <dbReference type="SMART" id="SM01321"/>
    </source>
</evidence>
<organism evidence="2 3">
    <name type="scientific">Clostridium scindens (strain ATCC 35704 / DSM 5676 / VPI 13733 / 19)</name>
    <dbReference type="NCBI Taxonomy" id="411468"/>
    <lineage>
        <taxon>Bacteria</taxon>
        <taxon>Bacillati</taxon>
        <taxon>Bacillota</taxon>
        <taxon>Clostridia</taxon>
        <taxon>Lachnospirales</taxon>
        <taxon>Lachnospiraceae</taxon>
    </lineage>
</organism>
<dbReference type="SUPFAM" id="SSF143422">
    <property type="entry name" value="Transposase IS200-like"/>
    <property type="match status" value="1"/>
</dbReference>
<dbReference type="OrthoDB" id="9788881at2"/>
<accession>A0A494WL79</accession>
<evidence type="ECO:0000313" key="3">
    <source>
        <dbReference type="Proteomes" id="UP000289664"/>
    </source>
</evidence>
<dbReference type="KEGG" id="csci:HDCHBGLK_00188"/>
<dbReference type="InterPro" id="IPR036515">
    <property type="entry name" value="Transposase_17_sf"/>
</dbReference>
<dbReference type="GeneID" id="62694434"/>
<dbReference type="NCBIfam" id="NF047646">
    <property type="entry name" value="REP_Tyr_transpos"/>
    <property type="match status" value="1"/>
</dbReference>
<gene>
    <name evidence="2" type="ORF">HDCHBGLK_00188</name>
</gene>
<dbReference type="SMART" id="SM01321">
    <property type="entry name" value="Y1_Tnp"/>
    <property type="match status" value="1"/>
</dbReference>
<dbReference type="Pfam" id="PF01797">
    <property type="entry name" value="Y1_Tnp"/>
    <property type="match status" value="1"/>
</dbReference>
<dbReference type="GO" id="GO:0004803">
    <property type="term" value="F:transposase activity"/>
    <property type="evidence" value="ECO:0007669"/>
    <property type="project" value="InterPro"/>
</dbReference>
<dbReference type="GO" id="GO:0003677">
    <property type="term" value="F:DNA binding"/>
    <property type="evidence" value="ECO:0007669"/>
    <property type="project" value="InterPro"/>
</dbReference>
<proteinExistence type="predicted"/>
<dbReference type="InterPro" id="IPR002686">
    <property type="entry name" value="Transposase_17"/>
</dbReference>